<keyword evidence="5 8" id="KW-0378">Hydrolase</keyword>
<dbReference type="InterPro" id="IPR004206">
    <property type="entry name" value="mRNA_triPase_Cet1"/>
</dbReference>
<dbReference type="GO" id="GO:0140818">
    <property type="term" value="F:mRNA 5'-triphosphate monophosphatase activity"/>
    <property type="evidence" value="ECO:0007669"/>
    <property type="project" value="UniProtKB-EC"/>
</dbReference>
<feature type="compositionally biased region" description="Polar residues" evidence="9">
    <location>
        <begin position="168"/>
        <end position="187"/>
    </location>
</feature>
<feature type="region of interest" description="Disordered" evidence="9">
    <location>
        <begin position="497"/>
        <end position="516"/>
    </location>
</feature>
<feature type="domain" description="mRNA triphosphatase Cet1-like" evidence="10">
    <location>
        <begin position="531"/>
        <end position="776"/>
    </location>
</feature>
<keyword evidence="6 8" id="KW-0539">Nucleus</keyword>
<dbReference type="PANTHER" id="PTHR28118">
    <property type="entry name" value="POLYNUCLEOTIDE 5'-TRIPHOSPHATASE-RELATED"/>
    <property type="match status" value="1"/>
</dbReference>
<protein>
    <recommendedName>
        <fullName evidence="8">mRNA-capping enzyme subunit beta</fullName>
        <ecNumber evidence="8">3.6.1.74</ecNumber>
    </recommendedName>
    <alternativeName>
        <fullName evidence="8">mRNA 5'-phosphatase</fullName>
    </alternativeName>
    <alternativeName>
        <fullName evidence="8">mRNA 5'-triphosphate monophosphatase</fullName>
    </alternativeName>
</protein>
<keyword evidence="12" id="KW-1185">Reference proteome</keyword>
<feature type="region of interest" description="Disordered" evidence="9">
    <location>
        <begin position="1"/>
        <end position="257"/>
    </location>
</feature>
<accession>A0A1L9SBJ7</accession>
<dbReference type="CDD" id="cd07470">
    <property type="entry name" value="CYTH-like_mRNA_RTPase"/>
    <property type="match status" value="1"/>
</dbReference>
<dbReference type="STRING" id="1073090.A0A1L9SBJ7"/>
<dbReference type="Gene3D" id="3.20.100.10">
    <property type="entry name" value="mRNA triphosphatase Cet1-like"/>
    <property type="match status" value="1"/>
</dbReference>
<comment type="subunit">
    <text evidence="8">Heterodimer. The mRNA-capping enzyme is composed of two separate chains alpha and beta, respectively a mRNA guanylyltransferase and an mRNA 5'-triphosphate monophosphatase.</text>
</comment>
<evidence type="ECO:0000256" key="5">
    <source>
        <dbReference type="ARBA" id="ARBA00022801"/>
    </source>
</evidence>
<comment type="cofactor">
    <cofactor evidence="1 8">
        <name>Mg(2+)</name>
        <dbReference type="ChEBI" id="CHEBI:18420"/>
    </cofactor>
</comment>
<comment type="catalytic activity">
    <reaction evidence="7">
        <text>a 5'-end triphospho-ribonucleoside in mRNA + H2O = a 5'-end diphospho-ribonucleoside in mRNA + phosphate + H(+)</text>
        <dbReference type="Rhea" id="RHEA:67004"/>
        <dbReference type="Rhea" id="RHEA-COMP:17164"/>
        <dbReference type="Rhea" id="RHEA-COMP:17165"/>
        <dbReference type="ChEBI" id="CHEBI:15377"/>
        <dbReference type="ChEBI" id="CHEBI:15378"/>
        <dbReference type="ChEBI" id="CHEBI:43474"/>
        <dbReference type="ChEBI" id="CHEBI:167616"/>
        <dbReference type="ChEBI" id="CHEBI:167618"/>
        <dbReference type="EC" id="3.6.1.74"/>
    </reaction>
    <physiologicalReaction direction="left-to-right" evidence="7">
        <dbReference type="Rhea" id="RHEA:67005"/>
    </physiologicalReaction>
</comment>
<evidence type="ECO:0000256" key="1">
    <source>
        <dbReference type="ARBA" id="ARBA00001946"/>
    </source>
</evidence>
<keyword evidence="8" id="KW-0506">mRNA capping</keyword>
<comment type="subcellular location">
    <subcellularLocation>
        <location evidence="2 8">Nucleus</location>
    </subcellularLocation>
</comment>
<dbReference type="GO" id="GO:0006370">
    <property type="term" value="P:7-methylguanosine mRNA capping"/>
    <property type="evidence" value="ECO:0007669"/>
    <property type="project" value="UniProtKB-UniRule"/>
</dbReference>
<dbReference type="Pfam" id="PF02940">
    <property type="entry name" value="mRNA_triPase"/>
    <property type="match status" value="1"/>
</dbReference>
<feature type="region of interest" description="Disordered" evidence="9">
    <location>
        <begin position="308"/>
        <end position="489"/>
    </location>
</feature>
<dbReference type="EMBL" id="KV878347">
    <property type="protein sequence ID" value="OJJ44575.1"/>
    <property type="molecule type" value="Genomic_DNA"/>
</dbReference>
<evidence type="ECO:0000256" key="2">
    <source>
        <dbReference type="ARBA" id="ARBA00004123"/>
    </source>
</evidence>
<sequence length="817" mass="87935">MDLRTIMNTDAAGASSNAPPVRQSSLPETGFPRPSPQAAATPSSYQPAAAYPGHPPQPPPIQPPPHGSPERSASYSSLQYGSPTALRSGSRDSFSTTAPASAVFSPHQKNQALPAAPLASPYTPQQPISAGISHQEAPSYFSQQRSHSIQSVLSPSALPSYSFYPRDSPTSTASQPLHAQQFASGAQRSLPGTPLGPPSATYSRPSPQSARPLSSGQDSLQNPLSSPWIGQDTPGQDHRNLILSPSAQPRGSLQDSASLDRLYSAAETDKERSVSVSPKTIVRPVANQVHVPGSRVLITTSYRVQPEDEMWKEDSPGSNRSSRPKVPNRSSSSTTTTPGAPQTVSSPVSSRLLSSSDPSMAVPRQSLPPRETLQANSSPRPSKRKKLRYTDPPIYAQRTPRPNAKCPVIPHCQPPIPKHLRDTPQDPWASRQRAAAAAAAAAPPAAAPPAAATATATTVTTATTTNTTTATAPAVRATSAAPAAPPVARNRINSTVSINGQSSQPPPLEVSKPEGSLGQWEPSITGFIPHEEITKQICDFLFQHVVLRKDIATGPAGAAAAGQGAIIEVEAKLGHIIDMDRGERLRLPVLTESVLNREDPRLRTSFESSMSQAQHRAMNNFLNDAVKASMPQSNPGRIPLSYAHKKERDTFYEVQASDLPPIIRQNLNPRHKPRVRVTTDQRTGEVLAKIVKCRLADMDVYSPTTCVDWRVSVNLEMEYDGDVRSLVVADTMKGARGARNKDRMSYRHLAYQIDLTQVARSENPKPDFDHELEIEISGAEIRRQGQLAIDGDPDNQYPDLIKGFVDNIRTLARAVPP</sequence>
<feature type="compositionally biased region" description="Low complexity" evidence="9">
    <location>
        <begin position="434"/>
        <end position="488"/>
    </location>
</feature>
<evidence type="ECO:0000256" key="6">
    <source>
        <dbReference type="ARBA" id="ARBA00023242"/>
    </source>
</evidence>
<dbReference type="RefSeq" id="XP_022579085.1">
    <property type="nucleotide sequence ID" value="XM_022725016.1"/>
</dbReference>
<feature type="compositionally biased region" description="Polar residues" evidence="9">
    <location>
        <begin position="14"/>
        <end position="27"/>
    </location>
</feature>
<evidence type="ECO:0000313" key="11">
    <source>
        <dbReference type="EMBL" id="OJJ44575.1"/>
    </source>
</evidence>
<comment type="function">
    <text evidence="8">First step of mRNA capping. Converts the 5'-triphosphate end of a nascent mRNA chain into a diphosphate end.</text>
</comment>
<evidence type="ECO:0000256" key="7">
    <source>
        <dbReference type="ARBA" id="ARBA00047740"/>
    </source>
</evidence>
<dbReference type="GeneID" id="34611481"/>
<feature type="compositionally biased region" description="Low complexity" evidence="9">
    <location>
        <begin position="344"/>
        <end position="359"/>
    </location>
</feature>
<organism evidence="11 12">
    <name type="scientific">Penicilliopsis zonata CBS 506.65</name>
    <dbReference type="NCBI Taxonomy" id="1073090"/>
    <lineage>
        <taxon>Eukaryota</taxon>
        <taxon>Fungi</taxon>
        <taxon>Dikarya</taxon>
        <taxon>Ascomycota</taxon>
        <taxon>Pezizomycotina</taxon>
        <taxon>Eurotiomycetes</taxon>
        <taxon>Eurotiomycetidae</taxon>
        <taxon>Eurotiales</taxon>
        <taxon>Aspergillaceae</taxon>
        <taxon>Penicilliopsis</taxon>
    </lineage>
</organism>
<evidence type="ECO:0000256" key="3">
    <source>
        <dbReference type="ARBA" id="ARBA00006345"/>
    </source>
</evidence>
<name>A0A1L9SBJ7_9EURO</name>
<feature type="compositionally biased region" description="Pro residues" evidence="9">
    <location>
        <begin position="53"/>
        <end position="67"/>
    </location>
</feature>
<dbReference type="AlphaFoldDB" id="A0A1L9SBJ7"/>
<dbReference type="PANTHER" id="PTHR28118:SF1">
    <property type="entry name" value="POLYNUCLEOTIDE 5'-TRIPHOSPHATASE CTL1-RELATED"/>
    <property type="match status" value="1"/>
</dbReference>
<dbReference type="GO" id="GO:0004651">
    <property type="term" value="F:polynucleotide 5'-phosphatase activity"/>
    <property type="evidence" value="ECO:0007669"/>
    <property type="project" value="UniProtKB-UniRule"/>
</dbReference>
<dbReference type="InterPro" id="IPR037009">
    <property type="entry name" value="mRNA_triPase_Cet1_sf"/>
</dbReference>
<reference evidence="12" key="1">
    <citation type="journal article" date="2017" name="Genome Biol.">
        <title>Comparative genomics reveals high biological diversity and specific adaptations in the industrially and medically important fungal genus Aspergillus.</title>
        <authorList>
            <person name="de Vries R.P."/>
            <person name="Riley R."/>
            <person name="Wiebenga A."/>
            <person name="Aguilar-Osorio G."/>
            <person name="Amillis S."/>
            <person name="Uchima C.A."/>
            <person name="Anderluh G."/>
            <person name="Asadollahi M."/>
            <person name="Askin M."/>
            <person name="Barry K."/>
            <person name="Battaglia E."/>
            <person name="Bayram O."/>
            <person name="Benocci T."/>
            <person name="Braus-Stromeyer S.A."/>
            <person name="Caldana C."/>
            <person name="Canovas D."/>
            <person name="Cerqueira G.C."/>
            <person name="Chen F."/>
            <person name="Chen W."/>
            <person name="Choi C."/>
            <person name="Clum A."/>
            <person name="Dos Santos R.A."/>
            <person name="Damasio A.R."/>
            <person name="Diallinas G."/>
            <person name="Emri T."/>
            <person name="Fekete E."/>
            <person name="Flipphi M."/>
            <person name="Freyberg S."/>
            <person name="Gallo A."/>
            <person name="Gournas C."/>
            <person name="Habgood R."/>
            <person name="Hainaut M."/>
            <person name="Harispe M.L."/>
            <person name="Henrissat B."/>
            <person name="Hilden K.S."/>
            <person name="Hope R."/>
            <person name="Hossain A."/>
            <person name="Karabika E."/>
            <person name="Karaffa L."/>
            <person name="Karanyi Z."/>
            <person name="Krasevec N."/>
            <person name="Kuo A."/>
            <person name="Kusch H."/>
            <person name="LaButti K."/>
            <person name="Lagendijk E.L."/>
            <person name="Lapidus A."/>
            <person name="Levasseur A."/>
            <person name="Lindquist E."/>
            <person name="Lipzen A."/>
            <person name="Logrieco A.F."/>
            <person name="MacCabe A."/>
            <person name="Maekelae M.R."/>
            <person name="Malavazi I."/>
            <person name="Melin P."/>
            <person name="Meyer V."/>
            <person name="Mielnichuk N."/>
            <person name="Miskei M."/>
            <person name="Molnar A.P."/>
            <person name="Mule G."/>
            <person name="Ngan C.Y."/>
            <person name="Orejas M."/>
            <person name="Orosz E."/>
            <person name="Ouedraogo J.P."/>
            <person name="Overkamp K.M."/>
            <person name="Park H.-S."/>
            <person name="Perrone G."/>
            <person name="Piumi F."/>
            <person name="Punt P.J."/>
            <person name="Ram A.F."/>
            <person name="Ramon A."/>
            <person name="Rauscher S."/>
            <person name="Record E."/>
            <person name="Riano-Pachon D.M."/>
            <person name="Robert V."/>
            <person name="Roehrig J."/>
            <person name="Ruller R."/>
            <person name="Salamov A."/>
            <person name="Salih N.S."/>
            <person name="Samson R.A."/>
            <person name="Sandor E."/>
            <person name="Sanguinetti M."/>
            <person name="Schuetze T."/>
            <person name="Sepcic K."/>
            <person name="Shelest E."/>
            <person name="Sherlock G."/>
            <person name="Sophianopoulou V."/>
            <person name="Squina F.M."/>
            <person name="Sun H."/>
            <person name="Susca A."/>
            <person name="Todd R.B."/>
            <person name="Tsang A."/>
            <person name="Unkles S.E."/>
            <person name="van de Wiele N."/>
            <person name="van Rossen-Uffink D."/>
            <person name="Oliveira J.V."/>
            <person name="Vesth T.C."/>
            <person name="Visser J."/>
            <person name="Yu J.-H."/>
            <person name="Zhou M."/>
            <person name="Andersen M.R."/>
            <person name="Archer D.B."/>
            <person name="Baker S.E."/>
            <person name="Benoit I."/>
            <person name="Brakhage A.A."/>
            <person name="Braus G.H."/>
            <person name="Fischer R."/>
            <person name="Frisvad J.C."/>
            <person name="Goldman G.H."/>
            <person name="Houbraken J."/>
            <person name="Oakley B."/>
            <person name="Pocsi I."/>
            <person name="Scazzocchio C."/>
            <person name="Seiboth B."/>
            <person name="vanKuyk P.A."/>
            <person name="Wortman J."/>
            <person name="Dyer P.S."/>
            <person name="Grigoriev I.V."/>
        </authorList>
    </citation>
    <scope>NUCLEOTIDE SEQUENCE [LARGE SCALE GENOMIC DNA]</scope>
    <source>
        <strain evidence="12">CBS 506.65</strain>
    </source>
</reference>
<feature type="compositionally biased region" description="Polar residues" evidence="9">
    <location>
        <begin position="243"/>
        <end position="257"/>
    </location>
</feature>
<proteinExistence type="inferred from homology"/>
<dbReference type="InterPro" id="IPR033469">
    <property type="entry name" value="CYTH-like_dom_sf"/>
</dbReference>
<comment type="similarity">
    <text evidence="3 8">Belongs to the fungal TPase family.</text>
</comment>
<keyword evidence="4 8" id="KW-0507">mRNA processing</keyword>
<gene>
    <name evidence="11" type="ORF">ASPZODRAFT_144541</name>
</gene>
<evidence type="ECO:0000313" key="12">
    <source>
        <dbReference type="Proteomes" id="UP000184188"/>
    </source>
</evidence>
<evidence type="ECO:0000256" key="8">
    <source>
        <dbReference type="RuleBase" id="RU367053"/>
    </source>
</evidence>
<feature type="compositionally biased region" description="Polar residues" evidence="9">
    <location>
        <begin position="200"/>
        <end position="225"/>
    </location>
</feature>
<dbReference type="FunFam" id="3.20.100.10:FF:000002">
    <property type="entry name" value="mRNA capping nucleoside-triphosphatase, putative"/>
    <property type="match status" value="1"/>
</dbReference>
<dbReference type="Proteomes" id="UP000184188">
    <property type="component" value="Unassembled WGS sequence"/>
</dbReference>
<dbReference type="GO" id="GO:0031533">
    <property type="term" value="C:mRNA capping enzyme complex"/>
    <property type="evidence" value="ECO:0007669"/>
    <property type="project" value="UniProtKB-UniRule"/>
</dbReference>
<dbReference type="EC" id="3.6.1.74" evidence="8"/>
<dbReference type="OrthoDB" id="272147at2759"/>
<dbReference type="SUPFAM" id="SSF55154">
    <property type="entry name" value="CYTH-like phosphatases"/>
    <property type="match status" value="1"/>
</dbReference>
<feature type="compositionally biased region" description="Polar residues" evidence="9">
    <location>
        <begin position="71"/>
        <end position="99"/>
    </location>
</feature>
<dbReference type="InterPro" id="IPR040343">
    <property type="entry name" value="Cet1/Ctl1"/>
</dbReference>
<evidence type="ECO:0000256" key="9">
    <source>
        <dbReference type="SAM" id="MobiDB-lite"/>
    </source>
</evidence>
<dbReference type="VEuPathDB" id="FungiDB:ASPZODRAFT_144541"/>
<evidence type="ECO:0000256" key="4">
    <source>
        <dbReference type="ARBA" id="ARBA00022664"/>
    </source>
</evidence>
<feature type="compositionally biased region" description="Polar residues" evidence="9">
    <location>
        <begin position="140"/>
        <end position="159"/>
    </location>
</feature>
<evidence type="ECO:0000259" key="10">
    <source>
        <dbReference type="Pfam" id="PF02940"/>
    </source>
</evidence>